<feature type="transmembrane region" description="Helical" evidence="1">
    <location>
        <begin position="44"/>
        <end position="65"/>
    </location>
</feature>
<name>A0A9W7CGN5_9STRA</name>
<evidence type="ECO:0008006" key="4">
    <source>
        <dbReference type="Google" id="ProtNLM"/>
    </source>
</evidence>
<dbReference type="AlphaFoldDB" id="A0A9W7CGN5"/>
<proteinExistence type="predicted"/>
<keyword evidence="1" id="KW-0472">Membrane</keyword>
<feature type="transmembrane region" description="Helical" evidence="1">
    <location>
        <begin position="71"/>
        <end position="94"/>
    </location>
</feature>
<organism evidence="2 3">
    <name type="scientific">Triparma verrucosa</name>
    <dbReference type="NCBI Taxonomy" id="1606542"/>
    <lineage>
        <taxon>Eukaryota</taxon>
        <taxon>Sar</taxon>
        <taxon>Stramenopiles</taxon>
        <taxon>Ochrophyta</taxon>
        <taxon>Bolidophyceae</taxon>
        <taxon>Parmales</taxon>
        <taxon>Triparmaceae</taxon>
        <taxon>Triparma</taxon>
    </lineage>
</organism>
<protein>
    <recommendedName>
        <fullName evidence="4">Transmembrane protein</fullName>
    </recommendedName>
</protein>
<keyword evidence="3" id="KW-1185">Reference proteome</keyword>
<dbReference type="Proteomes" id="UP001165160">
    <property type="component" value="Unassembled WGS sequence"/>
</dbReference>
<comment type="caution">
    <text evidence="2">The sequence shown here is derived from an EMBL/GenBank/DDBJ whole genome shotgun (WGS) entry which is preliminary data.</text>
</comment>
<accession>A0A9W7CGN5</accession>
<evidence type="ECO:0000313" key="2">
    <source>
        <dbReference type="EMBL" id="GMI06217.1"/>
    </source>
</evidence>
<feature type="transmembrane region" description="Helical" evidence="1">
    <location>
        <begin position="106"/>
        <end position="124"/>
    </location>
</feature>
<reference evidence="3" key="1">
    <citation type="journal article" date="2023" name="Commun. Biol.">
        <title>Genome analysis of Parmales, the sister group of diatoms, reveals the evolutionary specialization of diatoms from phago-mixotrophs to photoautotrophs.</title>
        <authorList>
            <person name="Ban H."/>
            <person name="Sato S."/>
            <person name="Yoshikawa S."/>
            <person name="Yamada K."/>
            <person name="Nakamura Y."/>
            <person name="Ichinomiya M."/>
            <person name="Sato N."/>
            <person name="Blanc-Mathieu R."/>
            <person name="Endo H."/>
            <person name="Kuwata A."/>
            <person name="Ogata H."/>
        </authorList>
    </citation>
    <scope>NUCLEOTIDE SEQUENCE [LARGE SCALE GENOMIC DNA]</scope>
    <source>
        <strain evidence="3">NIES 3699</strain>
    </source>
</reference>
<sequence>MGAVIRTCYTCVVPVDSADEETACSKEELTDFERACLRGLQRTSLVVFAMFLVNVGVSVYVYEMGDVDEEYFLAGLITFVPMLPQFVLSNRIAATTMGRKPVTLSWFRLTLIFFMLLNLIRLFMNNSITTLKCDLVKESFEDGTKPSTAACSLVVQLLGQFSIIIYVVFTLFQVSIVVKLENSYRRRALQAWALRLSEGSTVGLTLLQMQVDESGDNNV</sequence>
<dbReference type="EMBL" id="BRXX01000343">
    <property type="protein sequence ID" value="GMI06217.1"/>
    <property type="molecule type" value="Genomic_DNA"/>
</dbReference>
<evidence type="ECO:0000256" key="1">
    <source>
        <dbReference type="SAM" id="Phobius"/>
    </source>
</evidence>
<keyword evidence="1" id="KW-0812">Transmembrane</keyword>
<keyword evidence="1" id="KW-1133">Transmembrane helix</keyword>
<gene>
    <name evidence="2" type="ORF">TrVE_jg10102</name>
</gene>
<evidence type="ECO:0000313" key="3">
    <source>
        <dbReference type="Proteomes" id="UP001165160"/>
    </source>
</evidence>
<feature type="transmembrane region" description="Helical" evidence="1">
    <location>
        <begin position="157"/>
        <end position="178"/>
    </location>
</feature>